<sequence>KPVSDPWVAARLAHGRPGNCCLRSMAREGGGVARPRRSPGERKAARSWARHSADRAARKLSEELAPVESELDATAEALEGRMGGAEAAGRVRAILPAPTARALSWWALPGCGGAPPCPRPPWASRRRRPATAARRRARRGSRPRGAAGGGAAFGGGGRLSLSADAVPLAPAVPFRAWRVGGLAEPAFSVASRCSRSCRTPSCRPRWRRRPCAAQLTAVLPDREEKGMEQKASLPVMMKQPQISEPFDGGMEISEADKAGRGRADLDGGSSLPCPAAVPRVPCGLPLGPRGVRLVTPALVDDDQPDAVGDDCDPLDAFDLGGFRL</sequence>
<name>A0ABN9TBB6_9DINO</name>
<feature type="non-terminal residue" evidence="2">
    <location>
        <position position="1"/>
    </location>
</feature>
<evidence type="ECO:0000313" key="2">
    <source>
        <dbReference type="EMBL" id="CAK0842839.1"/>
    </source>
</evidence>
<accession>A0ABN9TBB6</accession>
<evidence type="ECO:0000313" key="3">
    <source>
        <dbReference type="Proteomes" id="UP001189429"/>
    </source>
</evidence>
<dbReference type="EMBL" id="CAUYUJ010014536">
    <property type="protein sequence ID" value="CAK0842839.1"/>
    <property type="molecule type" value="Genomic_DNA"/>
</dbReference>
<feature type="region of interest" description="Disordered" evidence="1">
    <location>
        <begin position="117"/>
        <end position="152"/>
    </location>
</feature>
<keyword evidence="3" id="KW-1185">Reference proteome</keyword>
<evidence type="ECO:0000256" key="1">
    <source>
        <dbReference type="SAM" id="MobiDB-lite"/>
    </source>
</evidence>
<reference evidence="2" key="1">
    <citation type="submission" date="2023-10" db="EMBL/GenBank/DDBJ databases">
        <authorList>
            <person name="Chen Y."/>
            <person name="Shah S."/>
            <person name="Dougan E. K."/>
            <person name="Thang M."/>
            <person name="Chan C."/>
        </authorList>
    </citation>
    <scope>NUCLEOTIDE SEQUENCE [LARGE SCALE GENOMIC DNA]</scope>
</reference>
<feature type="compositionally biased region" description="Basic residues" evidence="1">
    <location>
        <begin position="124"/>
        <end position="142"/>
    </location>
</feature>
<organism evidence="2 3">
    <name type="scientific">Prorocentrum cordatum</name>
    <dbReference type="NCBI Taxonomy" id="2364126"/>
    <lineage>
        <taxon>Eukaryota</taxon>
        <taxon>Sar</taxon>
        <taxon>Alveolata</taxon>
        <taxon>Dinophyceae</taxon>
        <taxon>Prorocentrales</taxon>
        <taxon>Prorocentraceae</taxon>
        <taxon>Prorocentrum</taxon>
    </lineage>
</organism>
<comment type="caution">
    <text evidence="2">The sequence shown here is derived from an EMBL/GenBank/DDBJ whole genome shotgun (WGS) entry which is preliminary data.</text>
</comment>
<gene>
    <name evidence="2" type="ORF">PCOR1329_LOCUS37424</name>
</gene>
<protein>
    <submittedName>
        <fullName evidence="2">Uncharacterized protein</fullName>
    </submittedName>
</protein>
<dbReference type="Proteomes" id="UP001189429">
    <property type="component" value="Unassembled WGS sequence"/>
</dbReference>
<proteinExistence type="predicted"/>
<feature type="region of interest" description="Disordered" evidence="1">
    <location>
        <begin position="28"/>
        <end position="54"/>
    </location>
</feature>